<dbReference type="AlphaFoldDB" id="A0A7S0QBY6"/>
<organism evidence="2">
    <name type="scientific">Cryptomonas curvata</name>
    <dbReference type="NCBI Taxonomy" id="233186"/>
    <lineage>
        <taxon>Eukaryota</taxon>
        <taxon>Cryptophyceae</taxon>
        <taxon>Cryptomonadales</taxon>
        <taxon>Cryptomonadaceae</taxon>
        <taxon>Cryptomonas</taxon>
    </lineage>
</organism>
<sequence>MGQQISSELSKIQQPLYCCAPCNVDSKGRGDVEDLRKVQATDEIFPLQKGHGENGNDLPTPTKPFTFRNMTRQDYFSLYDAIHTLVRQEEISKEQENTLYDLIGRQDKRLASAYQLYKEAGDPTVLLDALKDRVSGGYDSLSRSLGHRNGL</sequence>
<gene>
    <name evidence="2" type="ORF">CCUR1050_LOCUS356</name>
</gene>
<evidence type="ECO:0000256" key="1">
    <source>
        <dbReference type="SAM" id="MobiDB-lite"/>
    </source>
</evidence>
<name>A0A7S0QBY6_9CRYP</name>
<feature type="region of interest" description="Disordered" evidence="1">
    <location>
        <begin position="46"/>
        <end position="66"/>
    </location>
</feature>
<dbReference type="EMBL" id="HBEZ01000678">
    <property type="protein sequence ID" value="CAD8622682.1"/>
    <property type="molecule type" value="Transcribed_RNA"/>
</dbReference>
<proteinExistence type="predicted"/>
<protein>
    <submittedName>
        <fullName evidence="2">Uncharacterized protein</fullName>
    </submittedName>
</protein>
<reference evidence="2" key="1">
    <citation type="submission" date="2021-01" db="EMBL/GenBank/DDBJ databases">
        <authorList>
            <person name="Corre E."/>
            <person name="Pelletier E."/>
            <person name="Niang G."/>
            <person name="Scheremetjew M."/>
            <person name="Finn R."/>
            <person name="Kale V."/>
            <person name="Holt S."/>
            <person name="Cochrane G."/>
            <person name="Meng A."/>
            <person name="Brown T."/>
            <person name="Cohen L."/>
        </authorList>
    </citation>
    <scope>NUCLEOTIDE SEQUENCE</scope>
    <source>
        <strain evidence="2">CCAP979/52</strain>
    </source>
</reference>
<evidence type="ECO:0000313" key="2">
    <source>
        <dbReference type="EMBL" id="CAD8622682.1"/>
    </source>
</evidence>
<accession>A0A7S0QBY6</accession>